<dbReference type="AlphaFoldDB" id="A0A1Y2I6K0"/>
<keyword evidence="4" id="KW-1185">Reference proteome</keyword>
<comment type="caution">
    <text evidence="3">The sequence shown here is derived from an EMBL/GenBank/DDBJ whole genome shotgun (WGS) entry which is preliminary data.</text>
</comment>
<organism evidence="3 4">
    <name type="scientific">Catenaria anguillulae PL171</name>
    <dbReference type="NCBI Taxonomy" id="765915"/>
    <lineage>
        <taxon>Eukaryota</taxon>
        <taxon>Fungi</taxon>
        <taxon>Fungi incertae sedis</taxon>
        <taxon>Blastocladiomycota</taxon>
        <taxon>Blastocladiomycetes</taxon>
        <taxon>Blastocladiales</taxon>
        <taxon>Catenariaceae</taxon>
        <taxon>Catenaria</taxon>
    </lineage>
</organism>
<dbReference type="EMBL" id="MCFL01000001">
    <property type="protein sequence ID" value="ORZ41651.1"/>
    <property type="molecule type" value="Genomic_DNA"/>
</dbReference>
<accession>A0A1Y2I6K0</accession>
<reference evidence="3 4" key="1">
    <citation type="submission" date="2016-07" db="EMBL/GenBank/DDBJ databases">
        <title>Pervasive Adenine N6-methylation of Active Genes in Fungi.</title>
        <authorList>
            <consortium name="DOE Joint Genome Institute"/>
            <person name="Mondo S.J."/>
            <person name="Dannebaum R.O."/>
            <person name="Kuo R.C."/>
            <person name="Labutti K."/>
            <person name="Haridas S."/>
            <person name="Kuo A."/>
            <person name="Salamov A."/>
            <person name="Ahrendt S.R."/>
            <person name="Lipzen A."/>
            <person name="Sullivan W."/>
            <person name="Andreopoulos W.B."/>
            <person name="Clum A."/>
            <person name="Lindquist E."/>
            <person name="Daum C."/>
            <person name="Ramamoorthy G.K."/>
            <person name="Gryganskyi A."/>
            <person name="Culley D."/>
            <person name="Magnuson J.K."/>
            <person name="James T.Y."/>
            <person name="O'Malley M.A."/>
            <person name="Stajich J.E."/>
            <person name="Spatafora J.W."/>
            <person name="Visel A."/>
            <person name="Grigoriev I.V."/>
        </authorList>
    </citation>
    <scope>NUCLEOTIDE SEQUENCE [LARGE SCALE GENOMIC DNA]</scope>
    <source>
        <strain evidence="3 4">PL171</strain>
    </source>
</reference>
<feature type="signal peptide" evidence="2">
    <location>
        <begin position="1"/>
        <end position="17"/>
    </location>
</feature>
<evidence type="ECO:0000256" key="2">
    <source>
        <dbReference type="SAM" id="SignalP"/>
    </source>
</evidence>
<gene>
    <name evidence="3" type="ORF">BCR44DRAFT_1423268</name>
</gene>
<proteinExistence type="predicted"/>
<evidence type="ECO:0000313" key="3">
    <source>
        <dbReference type="EMBL" id="ORZ41651.1"/>
    </source>
</evidence>
<dbReference type="OrthoDB" id="5591315at2759"/>
<feature type="region of interest" description="Disordered" evidence="1">
    <location>
        <begin position="47"/>
        <end position="66"/>
    </location>
</feature>
<dbReference type="Proteomes" id="UP000193411">
    <property type="component" value="Unassembled WGS sequence"/>
</dbReference>
<keyword evidence="2" id="KW-0732">Signal</keyword>
<name>A0A1Y2I6K0_9FUNG</name>
<sequence>MLHPTLFFIHLSCCTLCSLPVPFHLRQLAHLHRCPSISDSVPILSNPKSLPTSPPPHLIDINPYIH</sequence>
<evidence type="ECO:0000256" key="1">
    <source>
        <dbReference type="SAM" id="MobiDB-lite"/>
    </source>
</evidence>
<evidence type="ECO:0008006" key="5">
    <source>
        <dbReference type="Google" id="ProtNLM"/>
    </source>
</evidence>
<feature type="chain" id="PRO_5012598622" description="C2H2-type domain-containing protein" evidence="2">
    <location>
        <begin position="18"/>
        <end position="66"/>
    </location>
</feature>
<protein>
    <recommendedName>
        <fullName evidence="5">C2H2-type domain-containing protein</fullName>
    </recommendedName>
</protein>
<evidence type="ECO:0000313" key="4">
    <source>
        <dbReference type="Proteomes" id="UP000193411"/>
    </source>
</evidence>